<evidence type="ECO:0000313" key="3">
    <source>
        <dbReference type="Proteomes" id="UP000649617"/>
    </source>
</evidence>
<keyword evidence="3" id="KW-1185">Reference proteome</keyword>
<comment type="caution">
    <text evidence="2">The sequence shown here is derived from an EMBL/GenBank/DDBJ whole genome shotgun (WGS) entry which is preliminary data.</text>
</comment>
<name>A0A812Y372_SYMPI</name>
<sequence length="104" mass="11385">MPQEMCWCYRSSAMIQEWASAPVIEAFASPLNTLAGKGCYHSAFADVDGLFGSLGSFFESSISDGTVEVNPPFDEDVVLRTATFCQTCLQRAKLESKMLTFVVV</sequence>
<dbReference type="OrthoDB" id="193787at2759"/>
<dbReference type="PANTHER" id="PTHR21727:SF0">
    <property type="entry name" value="MRNA (2'-O-METHYLADENOSINE-N(6)-)-METHYLTRANSFERASE"/>
    <property type="match status" value="1"/>
</dbReference>
<feature type="domain" description="PCIF1 WW" evidence="1">
    <location>
        <begin position="24"/>
        <end position="104"/>
    </location>
</feature>
<dbReference type="InterPro" id="IPR039881">
    <property type="entry name" value="PCIF1-like"/>
</dbReference>
<dbReference type="GO" id="GO:0016422">
    <property type="term" value="F:mRNA (2'-O-methyladenosine-N6-)-methyltransferase activity"/>
    <property type="evidence" value="ECO:0007669"/>
    <property type="project" value="InterPro"/>
</dbReference>
<feature type="non-terminal residue" evidence="2">
    <location>
        <position position="1"/>
    </location>
</feature>
<dbReference type="EMBL" id="CAJNIZ010047194">
    <property type="protein sequence ID" value="CAE7764073.1"/>
    <property type="molecule type" value="Genomic_DNA"/>
</dbReference>
<organism evidence="2 3">
    <name type="scientific">Symbiodinium pilosum</name>
    <name type="common">Dinoflagellate</name>
    <dbReference type="NCBI Taxonomy" id="2952"/>
    <lineage>
        <taxon>Eukaryota</taxon>
        <taxon>Sar</taxon>
        <taxon>Alveolata</taxon>
        <taxon>Dinophyceae</taxon>
        <taxon>Suessiales</taxon>
        <taxon>Symbiodiniaceae</taxon>
        <taxon>Symbiodinium</taxon>
    </lineage>
</organism>
<reference evidence="2" key="1">
    <citation type="submission" date="2021-02" db="EMBL/GenBank/DDBJ databases">
        <authorList>
            <person name="Dougan E. K."/>
            <person name="Rhodes N."/>
            <person name="Thang M."/>
            <person name="Chan C."/>
        </authorList>
    </citation>
    <scope>NUCLEOTIDE SEQUENCE</scope>
</reference>
<evidence type="ECO:0000313" key="2">
    <source>
        <dbReference type="EMBL" id="CAE7764073.1"/>
    </source>
</evidence>
<dbReference type="InterPro" id="IPR022035">
    <property type="entry name" value="PCIF1_WW"/>
</dbReference>
<dbReference type="AlphaFoldDB" id="A0A812Y372"/>
<protein>
    <submittedName>
        <fullName evidence="2">Pcif1 protein</fullName>
    </submittedName>
</protein>
<dbReference type="PANTHER" id="PTHR21727">
    <property type="entry name" value="PHOSPHORYLATED CTD INTERACTING FACTOR 1"/>
    <property type="match status" value="1"/>
</dbReference>
<gene>
    <name evidence="2" type="primary">pcif1</name>
    <name evidence="2" type="ORF">SPIL2461_LOCUS22363</name>
</gene>
<evidence type="ECO:0000259" key="1">
    <source>
        <dbReference type="Pfam" id="PF12237"/>
    </source>
</evidence>
<proteinExistence type="predicted"/>
<dbReference type="Pfam" id="PF12237">
    <property type="entry name" value="PCIF1_WW"/>
    <property type="match status" value="1"/>
</dbReference>
<dbReference type="GO" id="GO:0099122">
    <property type="term" value="F:RNA polymerase II C-terminal domain binding"/>
    <property type="evidence" value="ECO:0007669"/>
    <property type="project" value="InterPro"/>
</dbReference>
<accession>A0A812Y372</accession>
<dbReference type="Proteomes" id="UP000649617">
    <property type="component" value="Unassembled WGS sequence"/>
</dbReference>